<reference evidence="3" key="1">
    <citation type="journal article" date="2019" name="Int. J. Syst. Evol. Microbiol.">
        <title>The Global Catalogue of Microorganisms (GCM) 10K type strain sequencing project: providing services to taxonomists for standard genome sequencing and annotation.</title>
        <authorList>
            <consortium name="The Broad Institute Genomics Platform"/>
            <consortium name="The Broad Institute Genome Sequencing Center for Infectious Disease"/>
            <person name="Wu L."/>
            <person name="Ma J."/>
        </authorList>
    </citation>
    <scope>NUCLEOTIDE SEQUENCE [LARGE SCALE GENOMIC DNA]</scope>
    <source>
        <strain evidence="3">JCM 16908</strain>
    </source>
</reference>
<comment type="caution">
    <text evidence="2">The sequence shown here is derived from an EMBL/GenBank/DDBJ whole genome shotgun (WGS) entry which is preliminary data.</text>
</comment>
<proteinExistence type="predicted"/>
<accession>A0ABP7IC09</accession>
<keyword evidence="1" id="KW-0472">Membrane</keyword>
<evidence type="ECO:0000313" key="3">
    <source>
        <dbReference type="Proteomes" id="UP001500888"/>
    </source>
</evidence>
<gene>
    <name evidence="2" type="ORF">GCM10022226_39230</name>
</gene>
<evidence type="ECO:0000313" key="2">
    <source>
        <dbReference type="EMBL" id="GAA3814505.1"/>
    </source>
</evidence>
<name>A0ABP7IC09_9ACTN</name>
<sequence length="132" mass="14501">MAGAVTAGIAVPPATVVMGVSALVFMAIQYRKNKSTLLEVEQQTWISALDAEAKEIQRQFEMALGLKGMTMVDNLVENLNQYREQLEDAVERTRVRIAQPEAQNRQELVGRLKPLSETGETLTSALNALATL</sequence>
<protein>
    <submittedName>
        <fullName evidence="2">Uncharacterized protein</fullName>
    </submittedName>
</protein>
<dbReference type="EMBL" id="BAAAZR010000008">
    <property type="protein sequence ID" value="GAA3814505.1"/>
    <property type="molecule type" value="Genomic_DNA"/>
</dbReference>
<organism evidence="2 3">
    <name type="scientific">Sphaerisporangium flaviroseum</name>
    <dbReference type="NCBI Taxonomy" id="509199"/>
    <lineage>
        <taxon>Bacteria</taxon>
        <taxon>Bacillati</taxon>
        <taxon>Actinomycetota</taxon>
        <taxon>Actinomycetes</taxon>
        <taxon>Streptosporangiales</taxon>
        <taxon>Streptosporangiaceae</taxon>
        <taxon>Sphaerisporangium</taxon>
    </lineage>
</organism>
<feature type="transmembrane region" description="Helical" evidence="1">
    <location>
        <begin position="6"/>
        <end position="28"/>
    </location>
</feature>
<dbReference type="Proteomes" id="UP001500888">
    <property type="component" value="Unassembled WGS sequence"/>
</dbReference>
<keyword evidence="1" id="KW-0812">Transmembrane</keyword>
<keyword evidence="3" id="KW-1185">Reference proteome</keyword>
<dbReference type="RefSeq" id="WP_344941729.1">
    <property type="nucleotide sequence ID" value="NZ_BAAAZR010000008.1"/>
</dbReference>
<evidence type="ECO:0000256" key="1">
    <source>
        <dbReference type="SAM" id="Phobius"/>
    </source>
</evidence>
<keyword evidence="1" id="KW-1133">Transmembrane helix</keyword>